<dbReference type="InterPro" id="IPR006917">
    <property type="entry name" value="SOUL_heme-bd"/>
</dbReference>
<comment type="similarity">
    <text evidence="1">Belongs to the HEBP family.</text>
</comment>
<gene>
    <name evidence="2" type="ORF">KUTeg_021028</name>
</gene>
<evidence type="ECO:0000256" key="1">
    <source>
        <dbReference type="ARBA" id="ARBA00009817"/>
    </source>
</evidence>
<protein>
    <recommendedName>
        <fullName evidence="4">Heme-binding protein 2</fullName>
    </recommendedName>
</protein>
<dbReference type="Proteomes" id="UP001217089">
    <property type="component" value="Unassembled WGS sequence"/>
</dbReference>
<dbReference type="Gene3D" id="3.20.80.10">
    <property type="entry name" value="Regulatory factor, effector binding domain"/>
    <property type="match status" value="2"/>
</dbReference>
<proteinExistence type="inferred from homology"/>
<name>A0ABQ9EC99_TEGGR</name>
<reference evidence="2 3" key="1">
    <citation type="submission" date="2022-12" db="EMBL/GenBank/DDBJ databases">
        <title>Chromosome-level genome of Tegillarca granosa.</title>
        <authorList>
            <person name="Kim J."/>
        </authorList>
    </citation>
    <scope>NUCLEOTIDE SEQUENCE [LARGE SCALE GENOMIC DNA]</scope>
    <source>
        <strain evidence="2">Teg-2019</strain>
        <tissue evidence="2">Adductor muscle</tissue>
    </source>
</reference>
<comment type="caution">
    <text evidence="2">The sequence shown here is derived from an EMBL/GenBank/DDBJ whole genome shotgun (WGS) entry which is preliminary data.</text>
</comment>
<evidence type="ECO:0000313" key="2">
    <source>
        <dbReference type="EMBL" id="KAJ8302041.1"/>
    </source>
</evidence>
<organism evidence="2 3">
    <name type="scientific">Tegillarca granosa</name>
    <name type="common">Malaysian cockle</name>
    <name type="synonym">Anadara granosa</name>
    <dbReference type="NCBI Taxonomy" id="220873"/>
    <lineage>
        <taxon>Eukaryota</taxon>
        <taxon>Metazoa</taxon>
        <taxon>Spiralia</taxon>
        <taxon>Lophotrochozoa</taxon>
        <taxon>Mollusca</taxon>
        <taxon>Bivalvia</taxon>
        <taxon>Autobranchia</taxon>
        <taxon>Pteriomorphia</taxon>
        <taxon>Arcoida</taxon>
        <taxon>Arcoidea</taxon>
        <taxon>Arcidae</taxon>
        <taxon>Tegillarca</taxon>
    </lineage>
</organism>
<evidence type="ECO:0008006" key="4">
    <source>
        <dbReference type="Google" id="ProtNLM"/>
    </source>
</evidence>
<sequence length="265" mass="30220">MFGSTLITSIYKRSFHTSTMSLLKTIGSTFVSSILDKPTYKDVTVNKNDVEERHYDAAKWVSTKVEGINYKQATSTGFRRLFNYITGTNEKGNIANKMNISFIEYEERHYEACRWVSTRVSAMEHSNGTGTGFWKLFNYIQGENEKEMKIDMTAPVSTKVEPGAGPNCESTFTVSFYIPPGHQENPPKPTNPDVFIENRPEMTVFVQKFGGFANDESWIENARILTEKLEGKQKFETGYWYTAGYNSPFQLVGRTNEVWFVKSSS</sequence>
<dbReference type="EMBL" id="JARBDR010000918">
    <property type="protein sequence ID" value="KAJ8302041.1"/>
    <property type="molecule type" value="Genomic_DNA"/>
</dbReference>
<dbReference type="Pfam" id="PF04832">
    <property type="entry name" value="SOUL"/>
    <property type="match status" value="2"/>
</dbReference>
<dbReference type="InterPro" id="IPR011256">
    <property type="entry name" value="Reg_factor_effector_dom_sf"/>
</dbReference>
<evidence type="ECO:0000313" key="3">
    <source>
        <dbReference type="Proteomes" id="UP001217089"/>
    </source>
</evidence>
<dbReference type="PANTHER" id="PTHR11220:SF1">
    <property type="entry name" value="HEME-BINDING PROTEIN 2"/>
    <property type="match status" value="1"/>
</dbReference>
<keyword evidence="3" id="KW-1185">Reference proteome</keyword>
<accession>A0ABQ9EC99</accession>
<dbReference type="SUPFAM" id="SSF55136">
    <property type="entry name" value="Probable bacterial effector-binding domain"/>
    <property type="match status" value="2"/>
</dbReference>
<dbReference type="PANTHER" id="PTHR11220">
    <property type="entry name" value="HEME-BINDING PROTEIN-RELATED"/>
    <property type="match status" value="1"/>
</dbReference>